<proteinExistence type="predicted"/>
<evidence type="ECO:0000313" key="3">
    <source>
        <dbReference type="Proteomes" id="UP000186607"/>
    </source>
</evidence>
<dbReference type="PROSITE" id="PS51257">
    <property type="entry name" value="PROKAR_LIPOPROTEIN"/>
    <property type="match status" value="1"/>
</dbReference>
<dbReference type="OrthoDB" id="63181at2"/>
<evidence type="ECO:0000313" key="2">
    <source>
        <dbReference type="EMBL" id="OLV19262.1"/>
    </source>
</evidence>
<dbReference type="EMBL" id="MSTI01000038">
    <property type="protein sequence ID" value="OLV19262.1"/>
    <property type="molecule type" value="Genomic_DNA"/>
</dbReference>
<reference evidence="2 3" key="1">
    <citation type="submission" date="2017-01" db="EMBL/GenBank/DDBJ databases">
        <title>Genome Analysis of Deinococcus marmoris KOPRI26562.</title>
        <authorList>
            <person name="Kim J.H."/>
            <person name="Oh H.-M."/>
        </authorList>
    </citation>
    <scope>NUCLEOTIDE SEQUENCE [LARGE SCALE GENOMIC DNA]</scope>
    <source>
        <strain evidence="2 3">KOPRI26562</strain>
    </source>
</reference>
<gene>
    <name evidence="2" type="ORF">BOO71_0003334</name>
</gene>
<sequence length="231" mass="23065">MLTRSRLLGLTLLTLAITACGGPTPPPATSLVPTGTITSGNTENGTFGAPLPTTVTITGTNLLGATLDFGGEGTGTALSINAAGTVLTVVAPPNQAGRRPVVVSTPNGKVNAGVYTFIQSAPRPQVYLLSAVPTGGPAAGGTTVTLAFDGNLTYNPVNPAGFTLPDVYFGAVQATGVRAPVLAVGPGPTEKYTITAVAPAGSGFANITLKCPVASCYTFSTTNAVPFQYLP</sequence>
<dbReference type="Proteomes" id="UP000186607">
    <property type="component" value="Unassembled WGS sequence"/>
</dbReference>
<evidence type="ECO:0000256" key="1">
    <source>
        <dbReference type="SAM" id="SignalP"/>
    </source>
</evidence>
<comment type="caution">
    <text evidence="2">The sequence shown here is derived from an EMBL/GenBank/DDBJ whole genome shotgun (WGS) entry which is preliminary data.</text>
</comment>
<keyword evidence="1" id="KW-0732">Signal</keyword>
<dbReference type="InterPro" id="IPR014756">
    <property type="entry name" value="Ig_E-set"/>
</dbReference>
<dbReference type="AlphaFoldDB" id="A0A1U7P264"/>
<dbReference type="InterPro" id="IPR013783">
    <property type="entry name" value="Ig-like_fold"/>
</dbReference>
<feature type="signal peptide" evidence="1">
    <location>
        <begin position="1"/>
        <end position="21"/>
    </location>
</feature>
<dbReference type="STRING" id="249408.BOO71_0003334"/>
<protein>
    <recommendedName>
        <fullName evidence="4">IPT/TIG domain-containing protein</fullName>
    </recommendedName>
</protein>
<dbReference type="Gene3D" id="2.60.40.10">
    <property type="entry name" value="Immunoglobulins"/>
    <property type="match status" value="1"/>
</dbReference>
<keyword evidence="3" id="KW-1185">Reference proteome</keyword>
<dbReference type="RefSeq" id="WP_075830991.1">
    <property type="nucleotide sequence ID" value="NZ_MSTI01000038.1"/>
</dbReference>
<dbReference type="SUPFAM" id="SSF81296">
    <property type="entry name" value="E set domains"/>
    <property type="match status" value="1"/>
</dbReference>
<accession>A0A1U7P264</accession>
<feature type="chain" id="PRO_5012391761" description="IPT/TIG domain-containing protein" evidence="1">
    <location>
        <begin position="22"/>
        <end position="231"/>
    </location>
</feature>
<name>A0A1U7P264_9DEIO</name>
<evidence type="ECO:0008006" key="4">
    <source>
        <dbReference type="Google" id="ProtNLM"/>
    </source>
</evidence>
<organism evidence="2 3">
    <name type="scientific">Deinococcus marmoris</name>
    <dbReference type="NCBI Taxonomy" id="249408"/>
    <lineage>
        <taxon>Bacteria</taxon>
        <taxon>Thermotogati</taxon>
        <taxon>Deinococcota</taxon>
        <taxon>Deinococci</taxon>
        <taxon>Deinococcales</taxon>
        <taxon>Deinococcaceae</taxon>
        <taxon>Deinococcus</taxon>
    </lineage>
</organism>